<proteinExistence type="predicted"/>
<accession>A0A5D2EWK4</accession>
<gene>
    <name evidence="1" type="ORF">ES288_A10G063000v1</name>
</gene>
<evidence type="ECO:0000313" key="2">
    <source>
        <dbReference type="Proteomes" id="UP000323506"/>
    </source>
</evidence>
<dbReference type="Proteomes" id="UP000323506">
    <property type="component" value="Chromosome A10"/>
</dbReference>
<dbReference type="EMBL" id="CM017697">
    <property type="protein sequence ID" value="TYG97755.1"/>
    <property type="molecule type" value="Genomic_DNA"/>
</dbReference>
<dbReference type="AlphaFoldDB" id="A0A5D2EWK4"/>
<dbReference type="EMBL" id="CM017697">
    <property type="protein sequence ID" value="TYG97754.1"/>
    <property type="molecule type" value="Genomic_DNA"/>
</dbReference>
<organism evidence="1 2">
    <name type="scientific">Gossypium darwinii</name>
    <name type="common">Darwin's cotton</name>
    <name type="synonym">Gossypium barbadense var. darwinii</name>
    <dbReference type="NCBI Taxonomy" id="34276"/>
    <lineage>
        <taxon>Eukaryota</taxon>
        <taxon>Viridiplantae</taxon>
        <taxon>Streptophyta</taxon>
        <taxon>Embryophyta</taxon>
        <taxon>Tracheophyta</taxon>
        <taxon>Spermatophyta</taxon>
        <taxon>Magnoliopsida</taxon>
        <taxon>eudicotyledons</taxon>
        <taxon>Gunneridae</taxon>
        <taxon>Pentapetalae</taxon>
        <taxon>rosids</taxon>
        <taxon>malvids</taxon>
        <taxon>Malvales</taxon>
        <taxon>Malvaceae</taxon>
        <taxon>Malvoideae</taxon>
        <taxon>Gossypium</taxon>
    </lineage>
</organism>
<evidence type="ECO:0000313" key="1">
    <source>
        <dbReference type="EMBL" id="TYG97755.1"/>
    </source>
</evidence>
<name>A0A5D2EWK4_GOSDA</name>
<keyword evidence="2" id="KW-1185">Reference proteome</keyword>
<reference evidence="1 2" key="1">
    <citation type="submission" date="2019-06" db="EMBL/GenBank/DDBJ databases">
        <title>WGS assembly of Gossypium darwinii.</title>
        <authorList>
            <person name="Chen Z.J."/>
            <person name="Sreedasyam A."/>
            <person name="Ando A."/>
            <person name="Song Q."/>
            <person name="De L."/>
            <person name="Hulse-Kemp A."/>
            <person name="Ding M."/>
            <person name="Ye W."/>
            <person name="Kirkbride R."/>
            <person name="Jenkins J."/>
            <person name="Plott C."/>
            <person name="Lovell J."/>
            <person name="Lin Y.-M."/>
            <person name="Vaughn R."/>
            <person name="Liu B."/>
            <person name="Li W."/>
            <person name="Simpson S."/>
            <person name="Scheffler B."/>
            <person name="Saski C."/>
            <person name="Grover C."/>
            <person name="Hu G."/>
            <person name="Conover J."/>
            <person name="Carlson J."/>
            <person name="Shu S."/>
            <person name="Boston L."/>
            <person name="Williams M."/>
            <person name="Peterson D."/>
            <person name="Mcgee K."/>
            <person name="Jones D."/>
            <person name="Wendel J."/>
            <person name="Stelly D."/>
            <person name="Grimwood J."/>
            <person name="Schmutz J."/>
        </authorList>
    </citation>
    <scope>NUCLEOTIDE SEQUENCE [LARGE SCALE GENOMIC DNA]</scope>
    <source>
        <strain evidence="1">1808015.09</strain>
    </source>
</reference>
<protein>
    <submittedName>
        <fullName evidence="1">Uncharacterized protein</fullName>
    </submittedName>
</protein>
<sequence length="96" mass="11002">MSISHTFSDSLSQKISMYLLSLTTPFSFPKQLQSRFSLHLPSGSATLRTVISPTRASAANECKIDFEAFKSPVWSRTLYLSPIWHFFCQRLRQTKL</sequence>